<name>A0A210QEU6_MIZYE</name>
<dbReference type="Pfam" id="PF00733">
    <property type="entry name" value="Asn_synthase"/>
    <property type="match status" value="1"/>
</dbReference>
<evidence type="ECO:0000313" key="8">
    <source>
        <dbReference type="Proteomes" id="UP000242188"/>
    </source>
</evidence>
<dbReference type="Gene3D" id="3.40.50.620">
    <property type="entry name" value="HUPs"/>
    <property type="match status" value="1"/>
</dbReference>
<keyword evidence="2" id="KW-0061">Asparagine biosynthesis</keyword>
<evidence type="ECO:0000313" key="7">
    <source>
        <dbReference type="EMBL" id="OWF47276.1"/>
    </source>
</evidence>
<dbReference type="PANTHER" id="PTHR45937">
    <property type="entry name" value="ASPARAGINE SYNTHETASE DOMAIN-CONTAINING PROTEIN 1"/>
    <property type="match status" value="1"/>
</dbReference>
<dbReference type="InterPro" id="IPR029055">
    <property type="entry name" value="Ntn_hydrolases_N"/>
</dbReference>
<evidence type="ECO:0000256" key="3">
    <source>
        <dbReference type="ARBA" id="ARBA00022962"/>
    </source>
</evidence>
<dbReference type="InterPro" id="IPR017932">
    <property type="entry name" value="GATase_2_dom"/>
</dbReference>
<feature type="compositionally biased region" description="Gly residues" evidence="4">
    <location>
        <begin position="360"/>
        <end position="373"/>
    </location>
</feature>
<dbReference type="EMBL" id="NEDP02003955">
    <property type="protein sequence ID" value="OWF47276.1"/>
    <property type="molecule type" value="Genomic_DNA"/>
</dbReference>
<organism evidence="7 8">
    <name type="scientific">Mizuhopecten yessoensis</name>
    <name type="common">Japanese scallop</name>
    <name type="synonym">Patinopecten yessoensis</name>
    <dbReference type="NCBI Taxonomy" id="6573"/>
    <lineage>
        <taxon>Eukaryota</taxon>
        <taxon>Metazoa</taxon>
        <taxon>Spiralia</taxon>
        <taxon>Lophotrochozoa</taxon>
        <taxon>Mollusca</taxon>
        <taxon>Bivalvia</taxon>
        <taxon>Autobranchia</taxon>
        <taxon>Pteriomorphia</taxon>
        <taxon>Pectinida</taxon>
        <taxon>Pectinoidea</taxon>
        <taxon>Pectinidae</taxon>
        <taxon>Mizuhopecten</taxon>
    </lineage>
</organism>
<evidence type="ECO:0000256" key="2">
    <source>
        <dbReference type="ARBA" id="ARBA00022888"/>
    </source>
</evidence>
<dbReference type="InterPro" id="IPR051857">
    <property type="entry name" value="Asn_synthetase_domain"/>
</dbReference>
<dbReference type="SUPFAM" id="SSF52402">
    <property type="entry name" value="Adenine nucleotide alpha hydrolases-like"/>
    <property type="match status" value="1"/>
</dbReference>
<dbReference type="CDD" id="cd01991">
    <property type="entry name" value="Asn_synthase_B_C"/>
    <property type="match status" value="1"/>
</dbReference>
<evidence type="ECO:0000259" key="5">
    <source>
        <dbReference type="Pfam" id="PF00733"/>
    </source>
</evidence>
<dbReference type="STRING" id="6573.A0A210QEU6"/>
<evidence type="ECO:0000259" key="6">
    <source>
        <dbReference type="Pfam" id="PF13537"/>
    </source>
</evidence>
<dbReference type="Proteomes" id="UP000242188">
    <property type="component" value="Unassembled WGS sequence"/>
</dbReference>
<dbReference type="SUPFAM" id="SSF56235">
    <property type="entry name" value="N-terminal nucleophile aminohydrolases (Ntn hydrolases)"/>
    <property type="match status" value="1"/>
</dbReference>
<accession>A0A210QEU6</accession>
<sequence>MRDFIEKNSRIGRRGPDCSSSQLIDVGSKGRQLFLQGHVLHLRGELTPQPLQDHHGNMLLWNGEIFGGLEVGEGENDTQVLLRELSGSTDPCHLLTTMAKVQGPWAFIYWEEKTKCLWFGRDMFGRRSLLWHIPQNRKEHFVLSSTQIGDQEFREVPSVGIYSIHFPEVPTVGCDLNIHLYQREESVWPGTMDKVDSGQTFQDRLWSGQSEISPVKFSMDTDLKFPSQMPKLNKALPNMDNDLEKNFSDDLNFKQSGSNIETVNDHQKYIENLIQNNEIIDKLADQLIDVLQQAVRRRIYNQPYLALAPEVERSGNFSSEVKRSPCSQCKPHSESPNKTNATVLENNPLTAEEPTTEGANGPGRGDGNCGGGTRTNPSCEQDHPKVAILFSGGIDSARWNVPDRLTGYSALAELNPRRRWNFIQVNVSLPELQQVRSNHVRHLVYPLDTVLDDSIGCAVWFAARGQGVIGNGARQGEPYTSTARVILCGMGADEQLAGYSRHRGRFSELGWQGLLDEVELEITRISARNLGRDDRIITDHGKESRFPFLDEEVVKFLSGIPMQYKVNLDLPRGLGEKLLLRVCATKLGLLSTAVLPKRAIQFGSRIAKMENNKEKASDKCKRLAE</sequence>
<protein>
    <submittedName>
        <fullName evidence="7">Asparagine synthetase domain-containing protein 1</fullName>
    </submittedName>
</protein>
<dbReference type="AlphaFoldDB" id="A0A210QEU6"/>
<dbReference type="InterPro" id="IPR014729">
    <property type="entry name" value="Rossmann-like_a/b/a_fold"/>
</dbReference>
<evidence type="ECO:0000256" key="1">
    <source>
        <dbReference type="ARBA" id="ARBA00022605"/>
    </source>
</evidence>
<feature type="domain" description="Glutamine amidotransferase type-2" evidence="6">
    <location>
        <begin position="48"/>
        <end position="146"/>
    </location>
</feature>
<gene>
    <name evidence="7" type="ORF">KP79_PYT08364</name>
</gene>
<proteinExistence type="predicted"/>
<dbReference type="Gene3D" id="3.60.20.10">
    <property type="entry name" value="Glutamine Phosphoribosylpyrophosphate, subunit 1, domain 1"/>
    <property type="match status" value="1"/>
</dbReference>
<feature type="compositionally biased region" description="Polar residues" evidence="4">
    <location>
        <begin position="334"/>
        <end position="349"/>
    </location>
</feature>
<feature type="domain" description="Asparagine synthetase" evidence="5">
    <location>
        <begin position="512"/>
        <end position="604"/>
    </location>
</feature>
<feature type="region of interest" description="Disordered" evidence="4">
    <location>
        <begin position="316"/>
        <end position="380"/>
    </location>
</feature>
<dbReference type="PANTHER" id="PTHR45937:SF1">
    <property type="entry name" value="ASPARAGINE SYNTHETASE DOMAIN-CONTAINING PROTEIN 1"/>
    <property type="match status" value="1"/>
</dbReference>
<dbReference type="OrthoDB" id="10252281at2759"/>
<reference evidence="7 8" key="1">
    <citation type="journal article" date="2017" name="Nat. Ecol. Evol.">
        <title>Scallop genome provides insights into evolution of bilaterian karyotype and development.</title>
        <authorList>
            <person name="Wang S."/>
            <person name="Zhang J."/>
            <person name="Jiao W."/>
            <person name="Li J."/>
            <person name="Xun X."/>
            <person name="Sun Y."/>
            <person name="Guo X."/>
            <person name="Huan P."/>
            <person name="Dong B."/>
            <person name="Zhang L."/>
            <person name="Hu X."/>
            <person name="Sun X."/>
            <person name="Wang J."/>
            <person name="Zhao C."/>
            <person name="Wang Y."/>
            <person name="Wang D."/>
            <person name="Huang X."/>
            <person name="Wang R."/>
            <person name="Lv J."/>
            <person name="Li Y."/>
            <person name="Zhang Z."/>
            <person name="Liu B."/>
            <person name="Lu W."/>
            <person name="Hui Y."/>
            <person name="Liang J."/>
            <person name="Zhou Z."/>
            <person name="Hou R."/>
            <person name="Li X."/>
            <person name="Liu Y."/>
            <person name="Li H."/>
            <person name="Ning X."/>
            <person name="Lin Y."/>
            <person name="Zhao L."/>
            <person name="Xing Q."/>
            <person name="Dou J."/>
            <person name="Li Y."/>
            <person name="Mao J."/>
            <person name="Guo H."/>
            <person name="Dou H."/>
            <person name="Li T."/>
            <person name="Mu C."/>
            <person name="Jiang W."/>
            <person name="Fu Q."/>
            <person name="Fu X."/>
            <person name="Miao Y."/>
            <person name="Liu J."/>
            <person name="Yu Q."/>
            <person name="Li R."/>
            <person name="Liao H."/>
            <person name="Li X."/>
            <person name="Kong Y."/>
            <person name="Jiang Z."/>
            <person name="Chourrout D."/>
            <person name="Li R."/>
            <person name="Bao Z."/>
        </authorList>
    </citation>
    <scope>NUCLEOTIDE SEQUENCE [LARGE SCALE GENOMIC DNA]</scope>
    <source>
        <strain evidence="7 8">PY_sf001</strain>
    </source>
</reference>
<keyword evidence="3" id="KW-0315">Glutamine amidotransferase</keyword>
<keyword evidence="1" id="KW-0028">Amino-acid biosynthesis</keyword>
<dbReference type="Pfam" id="PF13537">
    <property type="entry name" value="GATase_7"/>
    <property type="match status" value="1"/>
</dbReference>
<evidence type="ECO:0000256" key="4">
    <source>
        <dbReference type="SAM" id="MobiDB-lite"/>
    </source>
</evidence>
<keyword evidence="8" id="KW-1185">Reference proteome</keyword>
<comment type="caution">
    <text evidence="7">The sequence shown here is derived from an EMBL/GenBank/DDBJ whole genome shotgun (WGS) entry which is preliminary data.</text>
</comment>
<dbReference type="GO" id="GO:0004066">
    <property type="term" value="F:asparagine synthase (glutamine-hydrolyzing) activity"/>
    <property type="evidence" value="ECO:0007669"/>
    <property type="project" value="InterPro"/>
</dbReference>
<dbReference type="InterPro" id="IPR001962">
    <property type="entry name" value="Asn_synthase"/>
</dbReference>
<dbReference type="GO" id="GO:0006529">
    <property type="term" value="P:asparagine biosynthetic process"/>
    <property type="evidence" value="ECO:0007669"/>
    <property type="project" value="UniProtKB-KW"/>
</dbReference>